<dbReference type="RefSeq" id="XP_024584984.1">
    <property type="nucleotide sequence ID" value="XM_024719713.1"/>
</dbReference>
<dbReference type="GeneID" id="36401483"/>
<feature type="region of interest" description="Disordered" evidence="1">
    <location>
        <begin position="28"/>
        <end position="60"/>
    </location>
</feature>
<evidence type="ECO:0000313" key="2">
    <source>
        <dbReference type="EMBL" id="CEG48615.1"/>
    </source>
</evidence>
<proteinExistence type="predicted"/>
<dbReference type="EMBL" id="CCYD01002939">
    <property type="protein sequence ID" value="CEG48615.1"/>
    <property type="molecule type" value="Genomic_DNA"/>
</dbReference>
<keyword evidence="3" id="KW-1185">Reference proteome</keyword>
<evidence type="ECO:0000313" key="3">
    <source>
        <dbReference type="Proteomes" id="UP000054928"/>
    </source>
</evidence>
<dbReference type="AlphaFoldDB" id="A0A0P1B3F2"/>
<protein>
    <submittedName>
        <fullName evidence="2">Uncharacterized protein</fullName>
    </submittedName>
</protein>
<organism evidence="2 3">
    <name type="scientific">Plasmopara halstedii</name>
    <name type="common">Downy mildew of sunflower</name>
    <dbReference type="NCBI Taxonomy" id="4781"/>
    <lineage>
        <taxon>Eukaryota</taxon>
        <taxon>Sar</taxon>
        <taxon>Stramenopiles</taxon>
        <taxon>Oomycota</taxon>
        <taxon>Peronosporomycetes</taxon>
        <taxon>Peronosporales</taxon>
        <taxon>Peronosporaceae</taxon>
        <taxon>Plasmopara</taxon>
    </lineage>
</organism>
<evidence type="ECO:0000256" key="1">
    <source>
        <dbReference type="SAM" id="MobiDB-lite"/>
    </source>
</evidence>
<dbReference type="Proteomes" id="UP000054928">
    <property type="component" value="Unassembled WGS sequence"/>
</dbReference>
<name>A0A0P1B3F2_PLAHL</name>
<reference evidence="3" key="1">
    <citation type="submission" date="2014-09" db="EMBL/GenBank/DDBJ databases">
        <authorList>
            <person name="Sharma Rahul"/>
            <person name="Thines Marco"/>
        </authorList>
    </citation>
    <scope>NUCLEOTIDE SEQUENCE [LARGE SCALE GENOMIC DNA]</scope>
</reference>
<sequence>MEKTVKAAATVRIRCSQRTLAESMGAVDDHGYTSITGNRKNTHKSQNDTHKAAQHKKSTLRQRIERVQSFDKAGMFNAGYTVEFGVGSTSAVTTHMRGTSGTLMPNAT</sequence>
<accession>A0A0P1B3F2</accession>